<feature type="region of interest" description="Disordered" evidence="1">
    <location>
        <begin position="92"/>
        <end position="130"/>
    </location>
</feature>
<feature type="transmembrane region" description="Helical" evidence="2">
    <location>
        <begin position="147"/>
        <end position="171"/>
    </location>
</feature>
<reference evidence="3 4" key="1">
    <citation type="submission" date="2016-07" db="EMBL/GenBank/DDBJ databases">
        <title>Pervasive Adenine N6-methylation of Active Genes in Fungi.</title>
        <authorList>
            <consortium name="DOE Joint Genome Institute"/>
            <person name="Mondo S.J."/>
            <person name="Dannebaum R.O."/>
            <person name="Kuo R.C."/>
            <person name="Labutti K."/>
            <person name="Haridas S."/>
            <person name="Kuo A."/>
            <person name="Salamov A."/>
            <person name="Ahrendt S.R."/>
            <person name="Lipzen A."/>
            <person name="Sullivan W."/>
            <person name="Andreopoulos W.B."/>
            <person name="Clum A."/>
            <person name="Lindquist E."/>
            <person name="Daum C."/>
            <person name="Ramamoorthy G.K."/>
            <person name="Gryganskyi A."/>
            <person name="Culley D."/>
            <person name="Magnuson J.K."/>
            <person name="James T.Y."/>
            <person name="O'Malley M.A."/>
            <person name="Stajich J.E."/>
            <person name="Spatafora J.W."/>
            <person name="Visel A."/>
            <person name="Grigoriev I.V."/>
        </authorList>
    </citation>
    <scope>NUCLEOTIDE SEQUENCE [LARGE SCALE GENOMIC DNA]</scope>
    <source>
        <strain evidence="3 4">PL171</strain>
    </source>
</reference>
<dbReference type="Proteomes" id="UP000193411">
    <property type="component" value="Unassembled WGS sequence"/>
</dbReference>
<keyword evidence="2" id="KW-1133">Transmembrane helix</keyword>
<feature type="non-terminal residue" evidence="3">
    <location>
        <position position="1"/>
    </location>
</feature>
<evidence type="ECO:0000313" key="3">
    <source>
        <dbReference type="EMBL" id="ORZ35062.1"/>
    </source>
</evidence>
<keyword evidence="4" id="KW-1185">Reference proteome</keyword>
<keyword evidence="2" id="KW-0812">Transmembrane</keyword>
<dbReference type="EMBL" id="MCFL01000024">
    <property type="protein sequence ID" value="ORZ35062.1"/>
    <property type="molecule type" value="Genomic_DNA"/>
</dbReference>
<evidence type="ECO:0000256" key="1">
    <source>
        <dbReference type="SAM" id="MobiDB-lite"/>
    </source>
</evidence>
<accession>A0A1Y2HPM7</accession>
<dbReference type="AlphaFoldDB" id="A0A1Y2HPM7"/>
<organism evidence="3 4">
    <name type="scientific">Catenaria anguillulae PL171</name>
    <dbReference type="NCBI Taxonomy" id="765915"/>
    <lineage>
        <taxon>Eukaryota</taxon>
        <taxon>Fungi</taxon>
        <taxon>Fungi incertae sedis</taxon>
        <taxon>Blastocladiomycota</taxon>
        <taxon>Blastocladiomycetes</taxon>
        <taxon>Blastocladiales</taxon>
        <taxon>Catenariaceae</taxon>
        <taxon>Catenaria</taxon>
    </lineage>
</organism>
<comment type="caution">
    <text evidence="3">The sequence shown here is derived from an EMBL/GenBank/DDBJ whole genome shotgun (WGS) entry which is preliminary data.</text>
</comment>
<gene>
    <name evidence="3" type="ORF">BCR44DRAFT_1435008</name>
</gene>
<name>A0A1Y2HPM7_9FUNG</name>
<feature type="transmembrane region" description="Helical" evidence="2">
    <location>
        <begin position="177"/>
        <end position="197"/>
    </location>
</feature>
<evidence type="ECO:0000313" key="4">
    <source>
        <dbReference type="Proteomes" id="UP000193411"/>
    </source>
</evidence>
<keyword evidence="2" id="KW-0472">Membrane</keyword>
<sequence length="202" mass="22023">MTMILLAYTYAIQSHLPYYPTHPWRKILLIQQVGTSRKRQELAMSAQSQTGIWQRIKDAWSAAVVSGSHSTSELSRSKSTIPSTSQILHHSMTSSQTVDQEKAATSTVGASVTQSQPSAPATGAGRIGNHSVNPEQERLKRFQQTTAVVLCMLGFLVLTSICGFLIYLSMADLVGDAASSLCARIYVCAAVVHWTILTRIVK</sequence>
<evidence type="ECO:0000256" key="2">
    <source>
        <dbReference type="SAM" id="Phobius"/>
    </source>
</evidence>
<protein>
    <submittedName>
        <fullName evidence="3">Uncharacterized protein</fullName>
    </submittedName>
</protein>
<proteinExistence type="predicted"/>
<feature type="compositionally biased region" description="Polar residues" evidence="1">
    <location>
        <begin position="92"/>
        <end position="119"/>
    </location>
</feature>